<dbReference type="EMBL" id="KI964396">
    <property type="protein sequence ID" value="EUC39485.1"/>
    <property type="molecule type" value="Genomic_DNA"/>
</dbReference>
<proteinExistence type="predicted"/>
<dbReference type="AlphaFoldDB" id="W6YP82"/>
<name>W6YP82_COCMI</name>
<gene>
    <name evidence="1" type="ORF">COCMIDRAFT_10426</name>
</gene>
<dbReference type="HOGENOM" id="CLU_2867336_0_0_1"/>
<protein>
    <submittedName>
        <fullName evidence="1">Uncharacterized protein</fullName>
    </submittedName>
</protein>
<dbReference type="GeneID" id="19118472"/>
<dbReference type="OrthoDB" id="4072826at2759"/>
<accession>W6YP82</accession>
<evidence type="ECO:0000313" key="1">
    <source>
        <dbReference type="EMBL" id="EUC39485.1"/>
    </source>
</evidence>
<dbReference type="Proteomes" id="UP000054032">
    <property type="component" value="Unassembled WGS sequence"/>
</dbReference>
<dbReference type="RefSeq" id="XP_007693995.1">
    <property type="nucleotide sequence ID" value="XM_007695805.1"/>
</dbReference>
<evidence type="ECO:0000313" key="2">
    <source>
        <dbReference type="Proteomes" id="UP000054032"/>
    </source>
</evidence>
<organism evidence="1 2">
    <name type="scientific">Bipolaris oryzae ATCC 44560</name>
    <dbReference type="NCBI Taxonomy" id="930090"/>
    <lineage>
        <taxon>Eukaryota</taxon>
        <taxon>Fungi</taxon>
        <taxon>Dikarya</taxon>
        <taxon>Ascomycota</taxon>
        <taxon>Pezizomycotina</taxon>
        <taxon>Dothideomycetes</taxon>
        <taxon>Pleosporomycetidae</taxon>
        <taxon>Pleosporales</taxon>
        <taxon>Pleosporineae</taxon>
        <taxon>Pleosporaceae</taxon>
        <taxon>Bipolaris</taxon>
    </lineage>
</organism>
<dbReference type="KEGG" id="bor:COCMIDRAFT_10426"/>
<keyword evidence="2" id="KW-1185">Reference proteome</keyword>
<reference evidence="1 2" key="1">
    <citation type="journal article" date="2013" name="PLoS Genet.">
        <title>Comparative genome structure, secondary metabolite, and effector coding capacity across Cochliobolus pathogens.</title>
        <authorList>
            <person name="Condon B.J."/>
            <person name="Leng Y."/>
            <person name="Wu D."/>
            <person name="Bushley K.E."/>
            <person name="Ohm R.A."/>
            <person name="Otillar R."/>
            <person name="Martin J."/>
            <person name="Schackwitz W."/>
            <person name="Grimwood J."/>
            <person name="MohdZainudin N."/>
            <person name="Xue C."/>
            <person name="Wang R."/>
            <person name="Manning V.A."/>
            <person name="Dhillon B."/>
            <person name="Tu Z.J."/>
            <person name="Steffenson B.J."/>
            <person name="Salamov A."/>
            <person name="Sun H."/>
            <person name="Lowry S."/>
            <person name="LaButti K."/>
            <person name="Han J."/>
            <person name="Copeland A."/>
            <person name="Lindquist E."/>
            <person name="Barry K."/>
            <person name="Schmutz J."/>
            <person name="Baker S.E."/>
            <person name="Ciuffetti L.M."/>
            <person name="Grigoriev I.V."/>
            <person name="Zhong S."/>
            <person name="Turgeon B.G."/>
        </authorList>
    </citation>
    <scope>NUCLEOTIDE SEQUENCE [LARGE SCALE GENOMIC DNA]</scope>
    <source>
        <strain evidence="1 2">ATCC 44560</strain>
    </source>
</reference>
<sequence>MATTVPSTHSPVKVWTTEPVHQNLDPFSSERLIFRALLDSDFPAYHTTLSQEETMTKKLARSWFN</sequence>